<sequence>MWKSVIYKEWLKIRWVVIIFGGLGILAVGNIFLKVQHDLVFNEATNYWYFILFQGYQFFGYGLFKFIPVLGALAVAVAQYFPETVNKRIKLTFHLPLNENKVLLMMMLFGTICLLAIDVIMFLLFTSLSLLFFPSEIIIATLVSTAPWFLCGFVVYFLVALIVLEPVWKYRFMYIIVAGAFVPIYLESAETGGYAPALPLLILFTVVLSISLLFSGYRFRKGEM</sequence>
<gene>
    <name evidence="2" type="ORF">GM418_18260</name>
</gene>
<proteinExistence type="predicted"/>
<feature type="transmembrane region" description="Helical" evidence="1">
    <location>
        <begin position="12"/>
        <end position="33"/>
    </location>
</feature>
<evidence type="ECO:0000313" key="3">
    <source>
        <dbReference type="Proteomes" id="UP000428260"/>
    </source>
</evidence>
<evidence type="ECO:0000256" key="1">
    <source>
        <dbReference type="SAM" id="Phobius"/>
    </source>
</evidence>
<dbReference type="KEGG" id="mcos:GM418_18260"/>
<dbReference type="RefSeq" id="WP_158868687.1">
    <property type="nucleotide sequence ID" value="NZ_CP046401.1"/>
</dbReference>
<dbReference type="EMBL" id="CP046401">
    <property type="protein sequence ID" value="QGY45544.1"/>
    <property type="molecule type" value="Genomic_DNA"/>
</dbReference>
<feature type="transmembrane region" description="Helical" evidence="1">
    <location>
        <begin position="137"/>
        <end position="163"/>
    </location>
</feature>
<protein>
    <recommendedName>
        <fullName evidence="4">ABC transporter permease</fullName>
    </recommendedName>
</protein>
<organism evidence="2 3">
    <name type="scientific">Maribellus comscasis</name>
    <dbReference type="NCBI Taxonomy" id="2681766"/>
    <lineage>
        <taxon>Bacteria</taxon>
        <taxon>Pseudomonadati</taxon>
        <taxon>Bacteroidota</taxon>
        <taxon>Bacteroidia</taxon>
        <taxon>Marinilabiliales</taxon>
        <taxon>Prolixibacteraceae</taxon>
        <taxon>Maribellus</taxon>
    </lineage>
</organism>
<name>A0A6I6K6C1_9BACT</name>
<keyword evidence="1" id="KW-0472">Membrane</keyword>
<keyword evidence="1" id="KW-0812">Transmembrane</keyword>
<accession>A0A6I6K6C1</accession>
<evidence type="ECO:0008006" key="4">
    <source>
        <dbReference type="Google" id="ProtNLM"/>
    </source>
</evidence>
<dbReference type="AlphaFoldDB" id="A0A6I6K6C1"/>
<feature type="transmembrane region" description="Helical" evidence="1">
    <location>
        <begin position="102"/>
        <end position="125"/>
    </location>
</feature>
<keyword evidence="1" id="KW-1133">Transmembrane helix</keyword>
<dbReference type="Proteomes" id="UP000428260">
    <property type="component" value="Chromosome"/>
</dbReference>
<feature type="transmembrane region" description="Helical" evidence="1">
    <location>
        <begin position="170"/>
        <end position="186"/>
    </location>
</feature>
<keyword evidence="3" id="KW-1185">Reference proteome</keyword>
<evidence type="ECO:0000313" key="2">
    <source>
        <dbReference type="EMBL" id="QGY45544.1"/>
    </source>
</evidence>
<reference evidence="2 3" key="1">
    <citation type="submission" date="2019-11" db="EMBL/GenBank/DDBJ databases">
        <authorList>
            <person name="Zheng R.K."/>
            <person name="Sun C.M."/>
        </authorList>
    </citation>
    <scope>NUCLEOTIDE SEQUENCE [LARGE SCALE GENOMIC DNA]</scope>
    <source>
        <strain evidence="2 3">WC007</strain>
    </source>
</reference>
<feature type="transmembrane region" description="Helical" evidence="1">
    <location>
        <begin position="58"/>
        <end position="81"/>
    </location>
</feature>
<feature type="transmembrane region" description="Helical" evidence="1">
    <location>
        <begin position="198"/>
        <end position="217"/>
    </location>
</feature>